<protein>
    <submittedName>
        <fullName evidence="2">Uncharacterized protein</fullName>
    </submittedName>
</protein>
<keyword evidence="1" id="KW-1133">Transmembrane helix</keyword>
<name>A0A224YTF2_9ACAR</name>
<evidence type="ECO:0000256" key="1">
    <source>
        <dbReference type="SAM" id="Phobius"/>
    </source>
</evidence>
<reference evidence="2" key="1">
    <citation type="journal article" date="2017" name="Parasit. Vectors">
        <title>Sialotranscriptomics of Rhipicephalus zambeziensis reveals intricate expression profiles of secretory proteins and suggests tight temporal transcriptional regulation during blood-feeding.</title>
        <authorList>
            <person name="de Castro M.H."/>
            <person name="de Klerk D."/>
            <person name="Pienaar R."/>
            <person name="Rees D.J.G."/>
            <person name="Mans B.J."/>
        </authorList>
    </citation>
    <scope>NUCLEOTIDE SEQUENCE</scope>
    <source>
        <tissue evidence="2">Salivary glands</tissue>
    </source>
</reference>
<sequence length="83" mass="8848">MPHGTAFIITIIAVVYIISTMGEFSKLSSKLCLAGRPCMCLSNGRLSGCYGGGCTCRCSRKIKKRGRRSSQSGIGECILNGLQ</sequence>
<evidence type="ECO:0000313" key="2">
    <source>
        <dbReference type="EMBL" id="MAA20205.1"/>
    </source>
</evidence>
<keyword evidence="1" id="KW-0812">Transmembrane</keyword>
<dbReference type="AlphaFoldDB" id="A0A224YTF2"/>
<organism evidence="2">
    <name type="scientific">Rhipicephalus zambeziensis</name>
    <dbReference type="NCBI Taxonomy" id="60191"/>
    <lineage>
        <taxon>Eukaryota</taxon>
        <taxon>Metazoa</taxon>
        <taxon>Ecdysozoa</taxon>
        <taxon>Arthropoda</taxon>
        <taxon>Chelicerata</taxon>
        <taxon>Arachnida</taxon>
        <taxon>Acari</taxon>
        <taxon>Parasitiformes</taxon>
        <taxon>Ixodida</taxon>
        <taxon>Ixodoidea</taxon>
        <taxon>Ixodidae</taxon>
        <taxon>Rhipicephalinae</taxon>
        <taxon>Rhipicephalus</taxon>
        <taxon>Rhipicephalus</taxon>
    </lineage>
</organism>
<dbReference type="EMBL" id="GFPF01009059">
    <property type="protein sequence ID" value="MAA20205.1"/>
    <property type="molecule type" value="Transcribed_RNA"/>
</dbReference>
<keyword evidence="1" id="KW-0472">Membrane</keyword>
<feature type="transmembrane region" description="Helical" evidence="1">
    <location>
        <begin position="6"/>
        <end position="24"/>
    </location>
</feature>
<accession>A0A224YTF2</accession>
<proteinExistence type="predicted"/>